<sequence length="207" mass="21765">MIADSENLRRIMIDSQLRPQGVNDPAVLAAFAAVPREDYVPEERAGVAYRDRSVPLGEGRALIAPAALGMMLTEATLSPGDKALVVGPGSNYAAALLDEMGLETVALDDEAPIGPKPSKAAKGKLDKGHAKGGPYDLILIVGAVEELPAAYRKQLVDGGQLVTGIFDGGVTRLARGVKVDDRLALHPFADAQLPVLPQFAKVEAFAF</sequence>
<dbReference type="EMBL" id="JAHVAH010000001">
    <property type="protein sequence ID" value="MBW0145554.1"/>
    <property type="molecule type" value="Genomic_DNA"/>
</dbReference>
<keyword evidence="2" id="KW-1185">Reference proteome</keyword>
<accession>A0ABS6V7R5</accession>
<proteinExistence type="predicted"/>
<dbReference type="Pfam" id="PF01135">
    <property type="entry name" value="PCMT"/>
    <property type="match status" value="2"/>
</dbReference>
<reference evidence="1 2" key="1">
    <citation type="submission" date="2021-07" db="EMBL/GenBank/DDBJ databases">
        <title>The draft genome sequence of Sphingomicrobium sp. B8.</title>
        <authorList>
            <person name="Mu L."/>
        </authorList>
    </citation>
    <scope>NUCLEOTIDE SEQUENCE [LARGE SCALE GENOMIC DNA]</scope>
    <source>
        <strain evidence="1 2">B8</strain>
    </source>
</reference>
<name>A0ABS6V7R5_9SPHN</name>
<dbReference type="PANTHER" id="PTHR11579:SF18">
    <property type="entry name" value="PROTEIN-L-ISOASPARTATE O-METHYLTRANSFERASE"/>
    <property type="match status" value="1"/>
</dbReference>
<evidence type="ECO:0000313" key="2">
    <source>
        <dbReference type="Proteomes" id="UP000698028"/>
    </source>
</evidence>
<organism evidence="1 2">
    <name type="scientific">Sphingomicrobium clamense</name>
    <dbReference type="NCBI Taxonomy" id="2851013"/>
    <lineage>
        <taxon>Bacteria</taxon>
        <taxon>Pseudomonadati</taxon>
        <taxon>Pseudomonadota</taxon>
        <taxon>Alphaproteobacteria</taxon>
        <taxon>Sphingomonadales</taxon>
        <taxon>Sphingomonadaceae</taxon>
        <taxon>Sphingomicrobium</taxon>
    </lineage>
</organism>
<gene>
    <name evidence="1" type="ORF">KTQ36_09645</name>
</gene>
<evidence type="ECO:0000313" key="1">
    <source>
        <dbReference type="EMBL" id="MBW0145554.1"/>
    </source>
</evidence>
<dbReference type="PANTHER" id="PTHR11579">
    <property type="entry name" value="PROTEIN-L-ISOASPARTATE O-METHYLTRANSFERASE"/>
    <property type="match status" value="1"/>
</dbReference>
<comment type="caution">
    <text evidence="1">The sequence shown here is derived from an EMBL/GenBank/DDBJ whole genome shotgun (WGS) entry which is preliminary data.</text>
</comment>
<protein>
    <submittedName>
        <fullName evidence="1">Protein-L-isoaspartate O-methyltransferase</fullName>
    </submittedName>
</protein>
<dbReference type="Proteomes" id="UP000698028">
    <property type="component" value="Unassembled WGS sequence"/>
</dbReference>
<dbReference type="RefSeq" id="WP_218633451.1">
    <property type="nucleotide sequence ID" value="NZ_JAHVAH010000001.1"/>
</dbReference>
<dbReference type="InterPro" id="IPR000682">
    <property type="entry name" value="PCMT"/>
</dbReference>